<organism evidence="2 3">
    <name type="scientific">Adonisia turfae CCMR0082</name>
    <dbReference type="NCBI Taxonomy" id="2304604"/>
    <lineage>
        <taxon>Bacteria</taxon>
        <taxon>Bacillati</taxon>
        <taxon>Cyanobacteriota</taxon>
        <taxon>Adonisia</taxon>
        <taxon>Adonisia turfae</taxon>
    </lineage>
</organism>
<reference evidence="2 3" key="1">
    <citation type="journal article" date="2020" name="Microb. Ecol.">
        <title>Ecogenomics of the Marine Benthic Filamentous Cyanobacterium Adonisia.</title>
        <authorList>
            <person name="Walter J.M."/>
            <person name="Coutinho F.H."/>
            <person name="Leomil L."/>
            <person name="Hargreaves P.I."/>
            <person name="Campeao M.E."/>
            <person name="Vieira V.V."/>
            <person name="Silva B.S."/>
            <person name="Fistarol G.O."/>
            <person name="Salomon P.S."/>
            <person name="Sawabe T."/>
            <person name="Mino S."/>
            <person name="Hosokawa M."/>
            <person name="Miyashita H."/>
            <person name="Maruyama F."/>
            <person name="van Verk M.C."/>
            <person name="Dutilh B.E."/>
            <person name="Thompson C.C."/>
            <person name="Thompson F.L."/>
        </authorList>
    </citation>
    <scope>NUCLEOTIDE SEQUENCE [LARGE SCALE GENOMIC DNA]</scope>
    <source>
        <strain evidence="2 3">CCMR0082</strain>
    </source>
</reference>
<evidence type="ECO:0000313" key="2">
    <source>
        <dbReference type="EMBL" id="NEZ65547.1"/>
    </source>
</evidence>
<dbReference type="GO" id="GO:0003676">
    <property type="term" value="F:nucleic acid binding"/>
    <property type="evidence" value="ECO:0007669"/>
    <property type="project" value="InterPro"/>
</dbReference>
<dbReference type="InterPro" id="IPR031339">
    <property type="entry name" value="DUF4942"/>
</dbReference>
<protein>
    <submittedName>
        <fullName evidence="2">DUF4942 domain-containing protein</fullName>
    </submittedName>
</protein>
<name>A0A6M0SAP8_9CYAN</name>
<dbReference type="PROSITE" id="PS00092">
    <property type="entry name" value="N6_MTASE"/>
    <property type="match status" value="1"/>
</dbReference>
<proteinExistence type="predicted"/>
<dbReference type="GO" id="GO:0008168">
    <property type="term" value="F:methyltransferase activity"/>
    <property type="evidence" value="ECO:0007669"/>
    <property type="project" value="InterPro"/>
</dbReference>
<dbReference type="InterPro" id="IPR002052">
    <property type="entry name" value="DNA_methylase_N6_adenine_CS"/>
</dbReference>
<evidence type="ECO:0000313" key="3">
    <source>
        <dbReference type="Proteomes" id="UP000473574"/>
    </source>
</evidence>
<dbReference type="SUPFAM" id="SSF53335">
    <property type="entry name" value="S-adenosyl-L-methionine-dependent methyltransferases"/>
    <property type="match status" value="1"/>
</dbReference>
<evidence type="ECO:0000259" key="1">
    <source>
        <dbReference type="Pfam" id="PF13708"/>
    </source>
</evidence>
<gene>
    <name evidence="2" type="ORF">D0962_22785</name>
</gene>
<comment type="caution">
    <text evidence="2">The sequence shown here is derived from an EMBL/GenBank/DDBJ whole genome shotgun (WGS) entry which is preliminary data.</text>
</comment>
<dbReference type="GO" id="GO:0032259">
    <property type="term" value="P:methylation"/>
    <property type="evidence" value="ECO:0007669"/>
    <property type="project" value="InterPro"/>
</dbReference>
<dbReference type="Pfam" id="PF13708">
    <property type="entry name" value="DUF4942"/>
    <property type="match status" value="1"/>
</dbReference>
<dbReference type="AlphaFoldDB" id="A0A6M0SAP8"/>
<dbReference type="Proteomes" id="UP000473574">
    <property type="component" value="Unassembled WGS sequence"/>
</dbReference>
<sequence>MLENQFFPTPGDVVDRMIEPWVLTKARHGEERDYFTKPKAGDTLIDPQAGTGGILDHVYDRFYKGETYWHSPRAKWYAVEMDYQKRAILTAAYKVIGSDWLQYREPRKFATILSNPPFEQGVKHCLKNLEHLADGGRMACLLNAQSLRNPHTQERKFLLHKLCGYAMIPTPVELWQNPEACIDELLGELEKAKVIEFFGQCFQESERPTDVEVVCIRVELPESRAWTPDWEKMGNFSRESKHFEPEAFRANPLAFSSSIQTMVAKYDAAVRALQRRWEAETEIKYWLKQLPGYGAGHKHTSSDLDRDSSFTKEHTILKSLFWHKLFIESDIGNRIGTTAQKSFEEYAVDQAQLEFSHDNIMEMLQIILLNLDQAMNSLVVEVFDKLVGYQEDNGKWMEGWKTNSPSKIKKGKVIFPHANLYDQYYGLGWREYNIPSFFDDIDKALCWSTGYNYEQLAKEGGTIIQAIKKQFAWISNGGRHDMKFSSHFFDIRIFKKGTIHFQFLDGQHAIDFQVFANKHRKEIGEHDKAEAA</sequence>
<dbReference type="Gene3D" id="3.40.50.150">
    <property type="entry name" value="Vaccinia Virus protein VP39"/>
    <property type="match status" value="1"/>
</dbReference>
<accession>A0A6M0SAP8</accession>
<feature type="domain" description="DUF4942" evidence="1">
    <location>
        <begin position="317"/>
        <end position="506"/>
    </location>
</feature>
<dbReference type="RefSeq" id="WP_163666715.1">
    <property type="nucleotide sequence ID" value="NZ_QZCE01000002.1"/>
</dbReference>
<dbReference type="EMBL" id="QZCE01000002">
    <property type="protein sequence ID" value="NEZ65547.1"/>
    <property type="molecule type" value="Genomic_DNA"/>
</dbReference>
<dbReference type="InterPro" id="IPR029063">
    <property type="entry name" value="SAM-dependent_MTases_sf"/>
</dbReference>